<dbReference type="EMBL" id="JBAWKB010000001">
    <property type="protein sequence ID" value="MFH6771090.1"/>
    <property type="molecule type" value="Genomic_DNA"/>
</dbReference>
<dbReference type="InterPro" id="IPR050546">
    <property type="entry name" value="Glycosyl_Hydrlase_16"/>
</dbReference>
<dbReference type="Gene3D" id="2.60.120.200">
    <property type="match status" value="1"/>
</dbReference>
<gene>
    <name evidence="4" type="ORF">V8G58_04020</name>
</gene>
<feature type="domain" description="GH16" evidence="3">
    <location>
        <begin position="96"/>
        <end position="346"/>
    </location>
</feature>
<dbReference type="RefSeq" id="WP_344739974.1">
    <property type="nucleotide sequence ID" value="NZ_BAABAY010000001.1"/>
</dbReference>
<evidence type="ECO:0000256" key="1">
    <source>
        <dbReference type="ARBA" id="ARBA00006865"/>
    </source>
</evidence>
<dbReference type="PROSITE" id="PS51762">
    <property type="entry name" value="GH16_2"/>
    <property type="match status" value="1"/>
</dbReference>
<name>A0ABW7MX02_9FLAO</name>
<dbReference type="InterPro" id="IPR000757">
    <property type="entry name" value="Beta-glucanase-like"/>
</dbReference>
<accession>A0ABW7MX02</accession>
<evidence type="ECO:0000259" key="3">
    <source>
        <dbReference type="PROSITE" id="PS51762"/>
    </source>
</evidence>
<reference evidence="4 5" key="1">
    <citation type="submission" date="2024-02" db="EMBL/GenBank/DDBJ databases">
        <title>A Gaetbulibacter species isolated from tidal flats and genomic insights of their niches.</title>
        <authorList>
            <person name="Ye Y."/>
        </authorList>
    </citation>
    <scope>NUCLEOTIDE SEQUENCE [LARGE SCALE GENOMIC DNA]</scope>
    <source>
        <strain evidence="4 5">KYW382</strain>
    </source>
</reference>
<dbReference type="PANTHER" id="PTHR10963:SF55">
    <property type="entry name" value="GLYCOSIDE HYDROLASE FAMILY 16 PROTEIN"/>
    <property type="match status" value="1"/>
</dbReference>
<dbReference type="InterPro" id="IPR013320">
    <property type="entry name" value="ConA-like_dom_sf"/>
</dbReference>
<dbReference type="Proteomes" id="UP001610100">
    <property type="component" value="Unassembled WGS sequence"/>
</dbReference>
<evidence type="ECO:0000313" key="5">
    <source>
        <dbReference type="Proteomes" id="UP001610100"/>
    </source>
</evidence>
<dbReference type="SUPFAM" id="SSF49899">
    <property type="entry name" value="Concanavalin A-like lectins/glucanases"/>
    <property type="match status" value="1"/>
</dbReference>
<protein>
    <submittedName>
        <fullName evidence="4">Glycoside hydrolase family 16 protein</fullName>
    </submittedName>
</protein>
<dbReference type="CDD" id="cd08023">
    <property type="entry name" value="GH16_laminarinase_like"/>
    <property type="match status" value="1"/>
</dbReference>
<comment type="caution">
    <text evidence="4">The sequence shown here is derived from an EMBL/GenBank/DDBJ whole genome shotgun (WGS) entry which is preliminary data.</text>
</comment>
<keyword evidence="5" id="KW-1185">Reference proteome</keyword>
<organism evidence="4 5">
    <name type="scientific">Gaetbulibacter aestuarii</name>
    <dbReference type="NCBI Taxonomy" id="1502358"/>
    <lineage>
        <taxon>Bacteria</taxon>
        <taxon>Pseudomonadati</taxon>
        <taxon>Bacteroidota</taxon>
        <taxon>Flavobacteriia</taxon>
        <taxon>Flavobacteriales</taxon>
        <taxon>Flavobacteriaceae</taxon>
        <taxon>Gaetbulibacter</taxon>
    </lineage>
</organism>
<dbReference type="GO" id="GO:0016787">
    <property type="term" value="F:hydrolase activity"/>
    <property type="evidence" value="ECO:0007669"/>
    <property type="project" value="UniProtKB-KW"/>
</dbReference>
<dbReference type="PANTHER" id="PTHR10963">
    <property type="entry name" value="GLYCOSYL HYDROLASE-RELATED"/>
    <property type="match status" value="1"/>
</dbReference>
<evidence type="ECO:0000256" key="2">
    <source>
        <dbReference type="SAM" id="MobiDB-lite"/>
    </source>
</evidence>
<sequence>MLALFSCSSSENSPPVNPPTDTVPTNLTLSTNVQGISTNEPYGDGSGVVNLVAQATNAVNYEFIIDDGSAIQSTDGKYQVTFNDKEGIAIHDIKVIAYSNTNNSINLTKQVTVSFYNGAAPVWADEFFKDGKPDTNNWTYDIGAGGWGNQELQTYTNSTNNAVVENGILKIIAKSDGAGGYTSARLKTENLKEFKYGTLKVRAKLPGSAGTWPAIWMLGNDFDNVGWPRCGEIDIMEQTGTNKNEVLATCHWYDSNSGNTASYGLKTSISNAASQFHVYEMQWSETFIRVFVDNVQYYEIALNNNLPFNKNFFLILNIAMGGTLGGTVPAGFTQDTMEIDYVRLYQ</sequence>
<dbReference type="Pfam" id="PF00722">
    <property type="entry name" value="Glyco_hydro_16"/>
    <property type="match status" value="1"/>
</dbReference>
<keyword evidence="4" id="KW-0378">Hydrolase</keyword>
<comment type="similarity">
    <text evidence="1">Belongs to the glycosyl hydrolase 16 family.</text>
</comment>
<evidence type="ECO:0000313" key="4">
    <source>
        <dbReference type="EMBL" id="MFH6771090.1"/>
    </source>
</evidence>
<proteinExistence type="inferred from homology"/>
<feature type="region of interest" description="Disordered" evidence="2">
    <location>
        <begin position="1"/>
        <end position="25"/>
    </location>
</feature>